<protein>
    <recommendedName>
        <fullName evidence="5">Gram-positive cocci surface proteins LPxTG domain-containing protein</fullName>
    </recommendedName>
</protein>
<feature type="chain" id="PRO_5014164136" description="Gram-positive cocci surface proteins LPxTG domain-containing protein" evidence="2">
    <location>
        <begin position="32"/>
        <end position="233"/>
    </location>
</feature>
<keyword evidence="2" id="KW-0732">Signal</keyword>
<sequence>MRSLPRPIRRGAATAVLVGTALVSLQNAAQADPREVSGAGGTNPRVTLEVHPAAGGQGHAWDVRFDGAHLQPADGNPRIEWVVDTYAPATGAMPVTVAEGAVADPVCRPGAERASGDEVSSDSRHLGGRRIPAGTDRVMVYGAYCAPDGQVHRFELESDVSTGRDGSVDVHSYPVVDGPADGPNPRPDGPPVETGWSAPEQGGLSSREAAAATGLALLTAGGVLTARGRRAGA</sequence>
<feature type="compositionally biased region" description="Basic and acidic residues" evidence="1">
    <location>
        <begin position="110"/>
        <end position="125"/>
    </location>
</feature>
<evidence type="ECO:0000256" key="2">
    <source>
        <dbReference type="SAM" id="SignalP"/>
    </source>
</evidence>
<dbReference type="RefSeq" id="WP_070705716.1">
    <property type="nucleotide sequence ID" value="NZ_JBHLVH010000004.1"/>
</dbReference>
<dbReference type="Proteomes" id="UP000234206">
    <property type="component" value="Unassembled WGS sequence"/>
</dbReference>
<dbReference type="AlphaFoldDB" id="A0A2I1PBG0"/>
<evidence type="ECO:0000313" key="4">
    <source>
        <dbReference type="Proteomes" id="UP000234206"/>
    </source>
</evidence>
<gene>
    <name evidence="3" type="ORF">CYJ76_04760</name>
</gene>
<feature type="region of interest" description="Disordered" evidence="1">
    <location>
        <begin position="109"/>
        <end position="130"/>
    </location>
</feature>
<keyword evidence="4" id="KW-1185">Reference proteome</keyword>
<feature type="signal peptide" evidence="2">
    <location>
        <begin position="1"/>
        <end position="31"/>
    </location>
</feature>
<evidence type="ECO:0000313" key="3">
    <source>
        <dbReference type="EMBL" id="PKZ41966.1"/>
    </source>
</evidence>
<evidence type="ECO:0008006" key="5">
    <source>
        <dbReference type="Google" id="ProtNLM"/>
    </source>
</evidence>
<feature type="region of interest" description="Disordered" evidence="1">
    <location>
        <begin position="175"/>
        <end position="205"/>
    </location>
</feature>
<proteinExistence type="predicted"/>
<dbReference type="OrthoDB" id="5150099at2"/>
<name>A0A2I1PBG0_9MICO</name>
<accession>A0A2I1PBG0</accession>
<evidence type="ECO:0000256" key="1">
    <source>
        <dbReference type="SAM" id="MobiDB-lite"/>
    </source>
</evidence>
<organism evidence="3 4">
    <name type="scientific">Kytococcus schroeteri</name>
    <dbReference type="NCBI Taxonomy" id="138300"/>
    <lineage>
        <taxon>Bacteria</taxon>
        <taxon>Bacillati</taxon>
        <taxon>Actinomycetota</taxon>
        <taxon>Actinomycetes</taxon>
        <taxon>Micrococcales</taxon>
        <taxon>Kytococcaceae</taxon>
        <taxon>Kytococcus</taxon>
    </lineage>
</organism>
<comment type="caution">
    <text evidence="3">The sequence shown here is derived from an EMBL/GenBank/DDBJ whole genome shotgun (WGS) entry which is preliminary data.</text>
</comment>
<dbReference type="EMBL" id="PKIZ01000007">
    <property type="protein sequence ID" value="PKZ41966.1"/>
    <property type="molecule type" value="Genomic_DNA"/>
</dbReference>
<reference evidence="3 4" key="1">
    <citation type="submission" date="2017-12" db="EMBL/GenBank/DDBJ databases">
        <title>Phylogenetic diversity of female urinary microbiome.</title>
        <authorList>
            <person name="Thomas-White K."/>
            <person name="Wolfe A.J."/>
        </authorList>
    </citation>
    <scope>NUCLEOTIDE SEQUENCE [LARGE SCALE GENOMIC DNA]</scope>
    <source>
        <strain evidence="3 4">UMB1298</strain>
    </source>
</reference>